<reference evidence="1" key="1">
    <citation type="submission" date="2018-05" db="EMBL/GenBank/DDBJ databases">
        <authorList>
            <person name="Lanie J.A."/>
            <person name="Ng W.-L."/>
            <person name="Kazmierczak K.M."/>
            <person name="Andrzejewski T.M."/>
            <person name="Davidsen T.M."/>
            <person name="Wayne K.J."/>
            <person name="Tettelin H."/>
            <person name="Glass J.I."/>
            <person name="Rusch D."/>
            <person name="Podicherti R."/>
            <person name="Tsui H.-C.T."/>
            <person name="Winkler M.E."/>
        </authorList>
    </citation>
    <scope>NUCLEOTIDE SEQUENCE</scope>
</reference>
<evidence type="ECO:0008006" key="2">
    <source>
        <dbReference type="Google" id="ProtNLM"/>
    </source>
</evidence>
<evidence type="ECO:0000313" key="1">
    <source>
        <dbReference type="EMBL" id="SVA83754.1"/>
    </source>
</evidence>
<name>A0A381Z3N9_9ZZZZ</name>
<proteinExistence type="predicted"/>
<gene>
    <name evidence="1" type="ORF">METZ01_LOCUS136608</name>
</gene>
<sequence length="74" mass="8271">MKANRYVAAIVGAALAISFALPGAVSAQDDDKWRSAFSSFQRGDYAQAETQFREVCTYYEDQGQPWGWCHMMLG</sequence>
<dbReference type="AlphaFoldDB" id="A0A381Z3N9"/>
<organism evidence="1">
    <name type="scientific">marine metagenome</name>
    <dbReference type="NCBI Taxonomy" id="408172"/>
    <lineage>
        <taxon>unclassified sequences</taxon>
        <taxon>metagenomes</taxon>
        <taxon>ecological metagenomes</taxon>
    </lineage>
</organism>
<protein>
    <recommendedName>
        <fullName evidence="2">Tetratricopeptide repeat protein</fullName>
    </recommendedName>
</protein>
<accession>A0A381Z3N9</accession>
<dbReference type="EMBL" id="UINC01019797">
    <property type="protein sequence ID" value="SVA83754.1"/>
    <property type="molecule type" value="Genomic_DNA"/>
</dbReference>
<feature type="non-terminal residue" evidence="1">
    <location>
        <position position="74"/>
    </location>
</feature>